<dbReference type="EMBL" id="CAUYUJ010009458">
    <property type="protein sequence ID" value="CAK0826868.1"/>
    <property type="molecule type" value="Genomic_DNA"/>
</dbReference>
<sequence length="351" mass="37841">METPCAVCRGPGSTVASCPCAGHRGDESQPTAAVELISKQFQASEQQRQLHAAQQHAAQIQADTLPADTPKNGPQRGSSPDSAPHERTATTIHDDTQRATHAPLLRDPAKNPLFGQASSHRETVLTMQGGGAACGPLPATGVDRHARQVRANVRVISAIELATADEYYRPNARGTVAESVVDFVNRHLGCYHSRQVDPANPAVYRGRVEVANIRLSWSKSAGLWRSVPLSGGARLTRPVHPAETLECAWERGNSADIDAEENGPDTPDVPRTPTVKFDLQVMDEPTIEDIVEDIIFREFGMHFPNVQAQGALPEEDAASAGPFAVLATWGEEVFEMTALQRIGDERGEAES</sequence>
<protein>
    <submittedName>
        <fullName evidence="2">Uncharacterized protein</fullName>
    </submittedName>
</protein>
<comment type="caution">
    <text evidence="2">The sequence shown here is derived from an EMBL/GenBank/DDBJ whole genome shotgun (WGS) entry which is preliminary data.</text>
</comment>
<feature type="compositionally biased region" description="Basic and acidic residues" evidence="1">
    <location>
        <begin position="83"/>
        <end position="98"/>
    </location>
</feature>
<feature type="region of interest" description="Disordered" evidence="1">
    <location>
        <begin position="1"/>
        <end position="29"/>
    </location>
</feature>
<dbReference type="Proteomes" id="UP001189429">
    <property type="component" value="Unassembled WGS sequence"/>
</dbReference>
<evidence type="ECO:0000256" key="1">
    <source>
        <dbReference type="SAM" id="MobiDB-lite"/>
    </source>
</evidence>
<proteinExistence type="predicted"/>
<evidence type="ECO:0000313" key="3">
    <source>
        <dbReference type="Proteomes" id="UP001189429"/>
    </source>
</evidence>
<reference evidence="2" key="1">
    <citation type="submission" date="2023-10" db="EMBL/GenBank/DDBJ databases">
        <authorList>
            <person name="Chen Y."/>
            <person name="Shah S."/>
            <person name="Dougan E. K."/>
            <person name="Thang M."/>
            <person name="Chan C."/>
        </authorList>
    </citation>
    <scope>NUCLEOTIDE SEQUENCE [LARGE SCALE GENOMIC DNA]</scope>
</reference>
<name>A0ABN9S6Q6_9DINO</name>
<accession>A0ABN9S6Q6</accession>
<organism evidence="2 3">
    <name type="scientific">Prorocentrum cordatum</name>
    <dbReference type="NCBI Taxonomy" id="2364126"/>
    <lineage>
        <taxon>Eukaryota</taxon>
        <taxon>Sar</taxon>
        <taxon>Alveolata</taxon>
        <taxon>Dinophyceae</taxon>
        <taxon>Prorocentrales</taxon>
        <taxon>Prorocentraceae</taxon>
        <taxon>Prorocentrum</taxon>
    </lineage>
</organism>
<keyword evidence="3" id="KW-1185">Reference proteome</keyword>
<gene>
    <name evidence="2" type="ORF">PCOR1329_LOCUS26549</name>
</gene>
<feature type="region of interest" description="Disordered" evidence="1">
    <location>
        <begin position="65"/>
        <end position="115"/>
    </location>
</feature>
<evidence type="ECO:0000313" key="2">
    <source>
        <dbReference type="EMBL" id="CAK0826868.1"/>
    </source>
</evidence>